<keyword evidence="2" id="KW-0067">ATP-binding</keyword>
<dbReference type="GO" id="GO:0005524">
    <property type="term" value="F:ATP binding"/>
    <property type="evidence" value="ECO:0007669"/>
    <property type="project" value="UniProtKB-KW"/>
</dbReference>
<evidence type="ECO:0000313" key="5">
    <source>
        <dbReference type="Proteomes" id="UP000069015"/>
    </source>
</evidence>
<feature type="domain" description="HTH cro/C1-type" evidence="3">
    <location>
        <begin position="3"/>
        <end position="36"/>
    </location>
</feature>
<dbReference type="PROSITE" id="PS50943">
    <property type="entry name" value="HTH_CROC1"/>
    <property type="match status" value="1"/>
</dbReference>
<dbReference type="PANTHER" id="PTHR16305:SF28">
    <property type="entry name" value="GUANYLATE CYCLASE DOMAIN-CONTAINING PROTEIN"/>
    <property type="match status" value="1"/>
</dbReference>
<dbReference type="KEGG" id="prr:AT705_20995"/>
<proteinExistence type="predicted"/>
<dbReference type="Proteomes" id="UP000069015">
    <property type="component" value="Chromosome 2"/>
</dbReference>
<evidence type="ECO:0000259" key="3">
    <source>
        <dbReference type="PROSITE" id="PS50943"/>
    </source>
</evidence>
<evidence type="ECO:0000313" key="4">
    <source>
        <dbReference type="EMBL" id="ALU45424.1"/>
    </source>
</evidence>
<dbReference type="InterPro" id="IPR027417">
    <property type="entry name" value="P-loop_NTPase"/>
</dbReference>
<dbReference type="SMART" id="SM00382">
    <property type="entry name" value="AAA"/>
    <property type="match status" value="1"/>
</dbReference>
<dbReference type="PANTHER" id="PTHR16305">
    <property type="entry name" value="TESTICULAR SOLUBLE ADENYLYL CYCLASE"/>
    <property type="match status" value="1"/>
</dbReference>
<sequence length="436" mass="48680">MPVSVSTIKRAEAGKQVLGRTIQSLANYFQVSIDTLINDTDAPPWIYRHLVKDMPNPCYGRDWELNHLHSLLNLALNRCALQTLYLQGMTGAGKTSLLTTFATQLTTAGKRNLIFSCDASTENAQSPFSVPSFIKALMSVNDTTPSHDIRHKIDLIASSALCTLRLRQWLGNNLTQCEADTLTLLSQTRVKQLDKQIARNLLAYAHHKGVAVIVIDGAHNLPANALQFIQLFTSCDAQQAIAFIISAQQKHAFIHPPKWLSHAHTITLKPLDPDTMMQIASHTLLCQGKVPDKHREQTADAITRAQGNPYFLKQLLSDLDPVVTLPDALQHFARTCLNSMPCEVASTLKFAASLGLCFNTHQLQQFNDNEKIRAPLCVLHKMLCSGLVKQSDEHFCFVHPLVQEALKSQTTHSEFSWYTYPRHHHPNQCPNQVTSN</sequence>
<dbReference type="RefSeq" id="WP_058798316.1">
    <property type="nucleotide sequence ID" value="NZ_CP013612.1"/>
</dbReference>
<organism evidence="4 5">
    <name type="scientific">Pseudoalteromonas rubra</name>
    <dbReference type="NCBI Taxonomy" id="43658"/>
    <lineage>
        <taxon>Bacteria</taxon>
        <taxon>Pseudomonadati</taxon>
        <taxon>Pseudomonadota</taxon>
        <taxon>Gammaproteobacteria</taxon>
        <taxon>Alteromonadales</taxon>
        <taxon>Pseudoalteromonadaceae</taxon>
        <taxon>Pseudoalteromonas</taxon>
    </lineage>
</organism>
<dbReference type="GO" id="GO:0005737">
    <property type="term" value="C:cytoplasm"/>
    <property type="evidence" value="ECO:0007669"/>
    <property type="project" value="TreeGrafter"/>
</dbReference>
<dbReference type="InterPro" id="IPR003593">
    <property type="entry name" value="AAA+_ATPase"/>
</dbReference>
<gene>
    <name evidence="4" type="ORF">AT705_20995</name>
</gene>
<dbReference type="Pfam" id="PF13191">
    <property type="entry name" value="AAA_16"/>
    <property type="match status" value="1"/>
</dbReference>
<dbReference type="EMBL" id="CP013612">
    <property type="protein sequence ID" value="ALU45424.1"/>
    <property type="molecule type" value="Genomic_DNA"/>
</dbReference>
<dbReference type="GO" id="GO:0004016">
    <property type="term" value="F:adenylate cyclase activity"/>
    <property type="evidence" value="ECO:0007669"/>
    <property type="project" value="TreeGrafter"/>
</dbReference>
<reference evidence="4 5" key="1">
    <citation type="submission" date="2015-12" db="EMBL/GenBank/DDBJ databases">
        <title>Complete genome sequence of Pseudoalteromonas rubra SCSIO 6842, harboring a conjugative plasmid.</title>
        <authorList>
            <person name="Li B."/>
            <person name="Wang X."/>
        </authorList>
    </citation>
    <scope>NUCLEOTIDE SEQUENCE [LARGE SCALE GENOMIC DNA]</scope>
    <source>
        <strain evidence="4 5">SCSIO 6842</strain>
    </source>
</reference>
<dbReference type="AlphaFoldDB" id="A0A0U3ICA1"/>
<evidence type="ECO:0000256" key="2">
    <source>
        <dbReference type="ARBA" id="ARBA00022840"/>
    </source>
</evidence>
<dbReference type="SUPFAM" id="SSF52540">
    <property type="entry name" value="P-loop containing nucleoside triphosphate hydrolases"/>
    <property type="match status" value="1"/>
</dbReference>
<dbReference type="Gene3D" id="3.40.50.300">
    <property type="entry name" value="P-loop containing nucleotide triphosphate hydrolases"/>
    <property type="match status" value="1"/>
</dbReference>
<name>A0A0U3ICA1_9GAMM</name>
<dbReference type="InterPro" id="IPR041664">
    <property type="entry name" value="AAA_16"/>
</dbReference>
<protein>
    <recommendedName>
        <fullName evidence="3">HTH cro/C1-type domain-containing protein</fullName>
    </recommendedName>
</protein>
<keyword evidence="1" id="KW-0547">Nucleotide-binding</keyword>
<dbReference type="InterPro" id="IPR001387">
    <property type="entry name" value="Cro/C1-type_HTH"/>
</dbReference>
<accession>A0A0U3ICA1</accession>
<evidence type="ECO:0000256" key="1">
    <source>
        <dbReference type="ARBA" id="ARBA00022741"/>
    </source>
</evidence>